<evidence type="ECO:0000313" key="4">
    <source>
        <dbReference type="EMBL" id="CAD8373539.1"/>
    </source>
</evidence>
<dbReference type="SMART" id="SM00223">
    <property type="entry name" value="APPLE"/>
    <property type="match status" value="1"/>
</dbReference>
<gene>
    <name evidence="4" type="ORF">PBAH0796_LOCUS21412</name>
</gene>
<dbReference type="GO" id="GO:0005576">
    <property type="term" value="C:extracellular region"/>
    <property type="evidence" value="ECO:0007669"/>
    <property type="project" value="InterPro"/>
</dbReference>
<name>A0A7S0FPU6_9DINO</name>
<dbReference type="Gene3D" id="3.40.50.150">
    <property type="entry name" value="Vaccinia Virus protein VP39"/>
    <property type="match status" value="1"/>
</dbReference>
<protein>
    <recommendedName>
        <fullName evidence="3">Apple domain-containing protein</fullName>
    </recommendedName>
</protein>
<dbReference type="InterPro" id="IPR029063">
    <property type="entry name" value="SAM-dependent_MTases_sf"/>
</dbReference>
<dbReference type="InterPro" id="IPR000177">
    <property type="entry name" value="Apple"/>
</dbReference>
<dbReference type="SUPFAM" id="SSF53335">
    <property type="entry name" value="S-adenosyl-L-methionine-dependent methyltransferases"/>
    <property type="match status" value="1"/>
</dbReference>
<keyword evidence="2" id="KW-1015">Disulfide bond</keyword>
<dbReference type="Pfam" id="PF14295">
    <property type="entry name" value="PAN_4"/>
    <property type="match status" value="1"/>
</dbReference>
<dbReference type="Gene3D" id="3.50.4.10">
    <property type="entry name" value="Hepatocyte Growth Factor"/>
    <property type="match status" value="1"/>
</dbReference>
<dbReference type="GO" id="GO:0006508">
    <property type="term" value="P:proteolysis"/>
    <property type="evidence" value="ECO:0007669"/>
    <property type="project" value="InterPro"/>
</dbReference>
<dbReference type="AlphaFoldDB" id="A0A7S0FPU6"/>
<keyword evidence="1" id="KW-0677">Repeat</keyword>
<sequence>MHGHLVGSMSLSPGGVRIPRVLPALVAAICLCPRAQPAGGPTGEELLAGLASAGLNPAVFEEGFCASPASVTEVSREAELNTNSMDCAKLMEFVYISRLKLWEHMEKLRADVGEDPKGPLPWRLTLHTLSRGSSLLSAHVHVLAAISSQRAECFSEHVRLLLIVNLRRTKSLVTGHLKQLWLVGQDGPEQMAEGISRDLRKWLEEAAGLLDADLRTLRAVLRTWRPPAMDEARFYSHEADGRFSTMEVLRRDTFDEWQLDKGLLQGLIRHVLPIDGVVADFGAGSGHYASWLNDTGLITAHAFDGSPDIELVTKGTVQSADLGRPLTLWRKFDWVLCLEVAEHIPPDLTGLFLRNLDEHTGEGLVLSWARPGLQGLGSTNPQSEAEVLSLLSLHTGLHLDHDLTAQVRASSQVAHLAESLLVFVRAPRAQRAGGAFADAPASEIAPGCAPEDGWIYAGNDVQMYNDVASAAACCELCSSNELCRFWTWSREDGHKNLCWIKATREYRINHAGFVSGARALA</sequence>
<evidence type="ECO:0000256" key="2">
    <source>
        <dbReference type="ARBA" id="ARBA00023157"/>
    </source>
</evidence>
<dbReference type="EMBL" id="HBEG01035038">
    <property type="protein sequence ID" value="CAD8373539.1"/>
    <property type="molecule type" value="Transcribed_RNA"/>
</dbReference>
<dbReference type="SUPFAM" id="SSF57414">
    <property type="entry name" value="Hairpin loop containing domain-like"/>
    <property type="match status" value="1"/>
</dbReference>
<proteinExistence type="predicted"/>
<evidence type="ECO:0000256" key="1">
    <source>
        <dbReference type="ARBA" id="ARBA00022737"/>
    </source>
</evidence>
<evidence type="ECO:0000259" key="3">
    <source>
        <dbReference type="SMART" id="SM00223"/>
    </source>
</evidence>
<reference evidence="4" key="1">
    <citation type="submission" date="2021-01" db="EMBL/GenBank/DDBJ databases">
        <authorList>
            <person name="Corre E."/>
            <person name="Pelletier E."/>
            <person name="Niang G."/>
            <person name="Scheremetjew M."/>
            <person name="Finn R."/>
            <person name="Kale V."/>
            <person name="Holt S."/>
            <person name="Cochrane G."/>
            <person name="Meng A."/>
            <person name="Brown T."/>
            <person name="Cohen L."/>
        </authorList>
    </citation>
    <scope>NUCLEOTIDE SEQUENCE</scope>
    <source>
        <strain evidence="4">Pbaha01</strain>
    </source>
</reference>
<dbReference type="InterPro" id="IPR003609">
    <property type="entry name" value="Pan_app"/>
</dbReference>
<accession>A0A7S0FPU6</accession>
<organism evidence="4">
    <name type="scientific">Pyrodinium bahamense</name>
    <dbReference type="NCBI Taxonomy" id="73915"/>
    <lineage>
        <taxon>Eukaryota</taxon>
        <taxon>Sar</taxon>
        <taxon>Alveolata</taxon>
        <taxon>Dinophyceae</taxon>
        <taxon>Gonyaulacales</taxon>
        <taxon>Pyrocystaceae</taxon>
        <taxon>Pyrodinium</taxon>
    </lineage>
</organism>
<feature type="domain" description="Apple" evidence="3">
    <location>
        <begin position="448"/>
        <end position="519"/>
    </location>
</feature>